<comment type="caution">
    <text evidence="2">The sequence shown here is derived from an EMBL/GenBank/DDBJ whole genome shotgun (WGS) entry which is preliminary data.</text>
</comment>
<dbReference type="SUPFAM" id="SSF56672">
    <property type="entry name" value="DNA/RNA polymerases"/>
    <property type="match status" value="1"/>
</dbReference>
<dbReference type="AlphaFoldDB" id="A0AAV3S227"/>
<gene>
    <name evidence="2" type="ORF">LIER_34025</name>
</gene>
<dbReference type="InterPro" id="IPR000477">
    <property type="entry name" value="RT_dom"/>
</dbReference>
<sequence>MAFGLKNVGAMYQRMVNKVFSTQIGRNMEIYVDEMLIKSRVVKHHEANLRESFENLRRNKLRLSPNKCVFGVTSRKVIGYMISQRGI</sequence>
<evidence type="ECO:0000313" key="3">
    <source>
        <dbReference type="Proteomes" id="UP001454036"/>
    </source>
</evidence>
<reference evidence="2 3" key="1">
    <citation type="submission" date="2024-01" db="EMBL/GenBank/DDBJ databases">
        <title>The complete chloroplast genome sequence of Lithospermum erythrorhizon: insights into the phylogenetic relationship among Boraginaceae species and the maternal lineages of purple gromwells.</title>
        <authorList>
            <person name="Okada T."/>
            <person name="Watanabe K."/>
        </authorList>
    </citation>
    <scope>NUCLEOTIDE SEQUENCE [LARGE SCALE GENOMIC DNA]</scope>
</reference>
<keyword evidence="3" id="KW-1185">Reference proteome</keyword>
<accession>A0AAV3S227</accession>
<dbReference type="Gene3D" id="3.30.70.270">
    <property type="match status" value="1"/>
</dbReference>
<dbReference type="Pfam" id="PF00078">
    <property type="entry name" value="RVT_1"/>
    <property type="match status" value="1"/>
</dbReference>
<dbReference type="CDD" id="cd01647">
    <property type="entry name" value="RT_LTR"/>
    <property type="match status" value="1"/>
</dbReference>
<proteinExistence type="predicted"/>
<protein>
    <recommendedName>
        <fullName evidence="1">Reverse transcriptase domain-containing protein</fullName>
    </recommendedName>
</protein>
<feature type="domain" description="Reverse transcriptase" evidence="1">
    <location>
        <begin position="1"/>
        <end position="82"/>
    </location>
</feature>
<evidence type="ECO:0000259" key="1">
    <source>
        <dbReference type="Pfam" id="PF00078"/>
    </source>
</evidence>
<dbReference type="PANTHER" id="PTHR24559">
    <property type="entry name" value="TRANSPOSON TY3-I GAG-POL POLYPROTEIN"/>
    <property type="match status" value="1"/>
</dbReference>
<dbReference type="InterPro" id="IPR053134">
    <property type="entry name" value="RNA-dir_DNA_polymerase"/>
</dbReference>
<evidence type="ECO:0000313" key="2">
    <source>
        <dbReference type="EMBL" id="GAA0186737.1"/>
    </source>
</evidence>
<dbReference type="Proteomes" id="UP001454036">
    <property type="component" value="Unassembled WGS sequence"/>
</dbReference>
<dbReference type="EMBL" id="BAABME010013986">
    <property type="protein sequence ID" value="GAA0186737.1"/>
    <property type="molecule type" value="Genomic_DNA"/>
</dbReference>
<name>A0AAV3S227_LITER</name>
<organism evidence="2 3">
    <name type="scientific">Lithospermum erythrorhizon</name>
    <name type="common">Purple gromwell</name>
    <name type="synonym">Lithospermum officinale var. erythrorhizon</name>
    <dbReference type="NCBI Taxonomy" id="34254"/>
    <lineage>
        <taxon>Eukaryota</taxon>
        <taxon>Viridiplantae</taxon>
        <taxon>Streptophyta</taxon>
        <taxon>Embryophyta</taxon>
        <taxon>Tracheophyta</taxon>
        <taxon>Spermatophyta</taxon>
        <taxon>Magnoliopsida</taxon>
        <taxon>eudicotyledons</taxon>
        <taxon>Gunneridae</taxon>
        <taxon>Pentapetalae</taxon>
        <taxon>asterids</taxon>
        <taxon>lamiids</taxon>
        <taxon>Boraginales</taxon>
        <taxon>Boraginaceae</taxon>
        <taxon>Boraginoideae</taxon>
        <taxon>Lithospermeae</taxon>
        <taxon>Lithospermum</taxon>
    </lineage>
</organism>
<dbReference type="InterPro" id="IPR043502">
    <property type="entry name" value="DNA/RNA_pol_sf"/>
</dbReference>
<dbReference type="InterPro" id="IPR043128">
    <property type="entry name" value="Rev_trsase/Diguanyl_cyclase"/>
</dbReference>
<dbReference type="PANTHER" id="PTHR24559:SF444">
    <property type="entry name" value="REVERSE TRANSCRIPTASE DOMAIN-CONTAINING PROTEIN"/>
    <property type="match status" value="1"/>
</dbReference>